<feature type="compositionally biased region" description="Polar residues" evidence="2">
    <location>
        <begin position="248"/>
        <end position="263"/>
    </location>
</feature>
<feature type="compositionally biased region" description="Polar residues" evidence="2">
    <location>
        <begin position="295"/>
        <end position="309"/>
    </location>
</feature>
<proteinExistence type="predicted"/>
<evidence type="ECO:0000313" key="3">
    <source>
        <dbReference type="EMBL" id="KIV98254.1"/>
    </source>
</evidence>
<dbReference type="AlphaFoldDB" id="A0A0D1ZW50"/>
<feature type="coiled-coil region" evidence="1">
    <location>
        <begin position="169"/>
        <end position="196"/>
    </location>
</feature>
<accession>A0A0D1ZW50</accession>
<name>A0A0D1ZW50_EXOME</name>
<keyword evidence="4" id="KW-1185">Reference proteome</keyword>
<feature type="compositionally biased region" description="Polar residues" evidence="2">
    <location>
        <begin position="274"/>
        <end position="284"/>
    </location>
</feature>
<feature type="region of interest" description="Disordered" evidence="2">
    <location>
        <begin position="244"/>
        <end position="324"/>
    </location>
</feature>
<dbReference type="HOGENOM" id="CLU_857970_0_0_1"/>
<feature type="compositionally biased region" description="Basic and acidic residues" evidence="2">
    <location>
        <begin position="311"/>
        <end position="324"/>
    </location>
</feature>
<evidence type="ECO:0000256" key="1">
    <source>
        <dbReference type="SAM" id="Coils"/>
    </source>
</evidence>
<keyword evidence="1" id="KW-0175">Coiled coil</keyword>
<reference evidence="3 4" key="1">
    <citation type="submission" date="2015-01" db="EMBL/GenBank/DDBJ databases">
        <title>The Genome Sequence of Exophiala mesophila CBS40295.</title>
        <authorList>
            <consortium name="The Broad Institute Genomics Platform"/>
            <person name="Cuomo C."/>
            <person name="de Hoog S."/>
            <person name="Gorbushina A."/>
            <person name="Stielow B."/>
            <person name="Teixiera M."/>
            <person name="Abouelleil A."/>
            <person name="Chapman S.B."/>
            <person name="Priest M."/>
            <person name="Young S.K."/>
            <person name="Wortman J."/>
            <person name="Nusbaum C."/>
            <person name="Birren B."/>
        </authorList>
    </citation>
    <scope>NUCLEOTIDE SEQUENCE [LARGE SCALE GENOMIC DNA]</scope>
    <source>
        <strain evidence="3 4">CBS 40295</strain>
    </source>
</reference>
<evidence type="ECO:0000313" key="4">
    <source>
        <dbReference type="Proteomes" id="UP000054302"/>
    </source>
</evidence>
<dbReference type="OrthoDB" id="10280263at2759"/>
<evidence type="ECO:0000256" key="2">
    <source>
        <dbReference type="SAM" id="MobiDB-lite"/>
    </source>
</evidence>
<dbReference type="Proteomes" id="UP000054302">
    <property type="component" value="Unassembled WGS sequence"/>
</dbReference>
<protein>
    <submittedName>
        <fullName evidence="3">Uncharacterized protein</fullName>
    </submittedName>
</protein>
<dbReference type="RefSeq" id="XP_016229828.1">
    <property type="nucleotide sequence ID" value="XM_016366179.1"/>
</dbReference>
<gene>
    <name evidence="3" type="ORF">PV10_01921</name>
</gene>
<dbReference type="GeneID" id="27319766"/>
<organism evidence="3 4">
    <name type="scientific">Exophiala mesophila</name>
    <name type="common">Black yeast-like fungus</name>
    <dbReference type="NCBI Taxonomy" id="212818"/>
    <lineage>
        <taxon>Eukaryota</taxon>
        <taxon>Fungi</taxon>
        <taxon>Dikarya</taxon>
        <taxon>Ascomycota</taxon>
        <taxon>Pezizomycotina</taxon>
        <taxon>Eurotiomycetes</taxon>
        <taxon>Chaetothyriomycetidae</taxon>
        <taxon>Chaetothyriales</taxon>
        <taxon>Herpotrichiellaceae</taxon>
        <taxon>Exophiala</taxon>
    </lineage>
</organism>
<dbReference type="VEuPathDB" id="FungiDB:PV10_01921"/>
<dbReference type="EMBL" id="KN847520">
    <property type="protein sequence ID" value="KIV98254.1"/>
    <property type="molecule type" value="Genomic_DNA"/>
</dbReference>
<sequence length="324" mass="35422">MGNHHSRRVGASYYAADGWNSGPVTWGASPAHAYADAISTPSRGGTRPPSRYSSSCATPPIMKSRDWDEGCQNLRRSLGSAHKLCKYMPEHIEAWCRLIGKESAHSGPDAGLAAYIKNLDTSMKELYHLLTLDPRLLRRHCPVDVFEFSEVVGGLAIDLHKWCEDFRVLTAAKKNEDKARQRRRGLRAQAKSLRSRCWKVGGVVDSLCSLGEESTLGMGHVTRASRRTMSPVAESLSVVVSRRLSPVTNKQDSMNNSSTSQARSPGGQIEIPQRSDSVSPQPQGRGQWGLKAGSASKSNQQLVHGSGQSPAEDHAEVMHKSRPD</sequence>